<dbReference type="PANTHER" id="PTHR31973">
    <property type="entry name" value="POLYPROTEIN, PUTATIVE-RELATED"/>
    <property type="match status" value="1"/>
</dbReference>
<dbReference type="STRING" id="1194695.A0A5A7TNE6"/>
<dbReference type="OrthoDB" id="1211624at2759"/>
<dbReference type="AlphaFoldDB" id="A0A5A7TNE6"/>
<protein>
    <submittedName>
        <fullName evidence="2">Protein FAR1-RELATED SEQUENCE 3-like</fullName>
    </submittedName>
</protein>
<sequence>MDHRQATFTVIKDLIKNKISLAGSKLSTPKDIVHFICGEHGLSIFYQKAWRARGAALDDIRGSPEDSYKMLPRFAYILELNNPDSVIEYKVDVGGRFLYFFMTLSASISGCQHCRLVISINGTSLKNKYDGTLLSASTPDSNDHIFPLAFCVVDSENDSLWTWFCNQLKRIIGERNDVVIISDRHRNFEHKMRLLESSAPGIREKLESIGFAKWSRAYSPRMRYNVMTTNISESLNFAMLKARELPICSMLKVLRMMLQRWFFERRNEADCQVTDFTKTIEG</sequence>
<proteinExistence type="predicted"/>
<evidence type="ECO:0000313" key="3">
    <source>
        <dbReference type="Proteomes" id="UP000321393"/>
    </source>
</evidence>
<accession>A0A5A7TNE6</accession>
<dbReference type="Proteomes" id="UP000321393">
    <property type="component" value="Unassembled WGS sequence"/>
</dbReference>
<gene>
    <name evidence="2" type="ORF">E6C27_scaffold74G001540</name>
</gene>
<comment type="caution">
    <text evidence="2">The sequence shown here is derived from an EMBL/GenBank/DDBJ whole genome shotgun (WGS) entry which is preliminary data.</text>
</comment>
<dbReference type="PANTHER" id="PTHR31973:SF113">
    <property type="entry name" value="PROTEIN FAR1-RELATED SEQUENCE 5-LIKE"/>
    <property type="match status" value="1"/>
</dbReference>
<evidence type="ECO:0000259" key="1">
    <source>
        <dbReference type="Pfam" id="PF10551"/>
    </source>
</evidence>
<dbReference type="InterPro" id="IPR018289">
    <property type="entry name" value="MULE_transposase_dom"/>
</dbReference>
<reference evidence="2 3" key="1">
    <citation type="submission" date="2019-08" db="EMBL/GenBank/DDBJ databases">
        <title>Draft genome sequences of two oriental melons (Cucumis melo L. var makuwa).</title>
        <authorList>
            <person name="Kwon S.-Y."/>
        </authorList>
    </citation>
    <scope>NUCLEOTIDE SEQUENCE [LARGE SCALE GENOMIC DNA]</scope>
    <source>
        <strain evidence="3">cv. SW 3</strain>
        <tissue evidence="2">Leaf</tissue>
    </source>
</reference>
<evidence type="ECO:0000313" key="2">
    <source>
        <dbReference type="EMBL" id="KAA0044862.1"/>
    </source>
</evidence>
<name>A0A5A7TNE6_CUCMM</name>
<organism evidence="2 3">
    <name type="scientific">Cucumis melo var. makuwa</name>
    <name type="common">Oriental melon</name>
    <dbReference type="NCBI Taxonomy" id="1194695"/>
    <lineage>
        <taxon>Eukaryota</taxon>
        <taxon>Viridiplantae</taxon>
        <taxon>Streptophyta</taxon>
        <taxon>Embryophyta</taxon>
        <taxon>Tracheophyta</taxon>
        <taxon>Spermatophyta</taxon>
        <taxon>Magnoliopsida</taxon>
        <taxon>eudicotyledons</taxon>
        <taxon>Gunneridae</taxon>
        <taxon>Pentapetalae</taxon>
        <taxon>rosids</taxon>
        <taxon>fabids</taxon>
        <taxon>Cucurbitales</taxon>
        <taxon>Cucurbitaceae</taxon>
        <taxon>Benincaseae</taxon>
        <taxon>Cucumis</taxon>
    </lineage>
</organism>
<dbReference type="EMBL" id="SSTE01014791">
    <property type="protein sequence ID" value="KAA0044862.1"/>
    <property type="molecule type" value="Genomic_DNA"/>
</dbReference>
<feature type="domain" description="MULE transposase" evidence="1">
    <location>
        <begin position="117"/>
        <end position="192"/>
    </location>
</feature>
<dbReference type="Pfam" id="PF10551">
    <property type="entry name" value="MULE"/>
    <property type="match status" value="1"/>
</dbReference>